<gene>
    <name evidence="4" type="ORF">SAMN02745751_01692</name>
</gene>
<reference evidence="4 5" key="1">
    <citation type="submission" date="2016-11" db="EMBL/GenBank/DDBJ databases">
        <authorList>
            <person name="Jaros S."/>
            <person name="Januszkiewicz K."/>
            <person name="Wedrychowicz H."/>
        </authorList>
    </citation>
    <scope>NUCLEOTIDE SEQUENCE [LARGE SCALE GENOMIC DNA]</scope>
    <source>
        <strain evidence="4 5">DSM 17477</strain>
    </source>
</reference>
<dbReference type="PANTHER" id="PTHR43401:SF2">
    <property type="entry name" value="L-THREONINE 3-DEHYDROGENASE"/>
    <property type="match status" value="1"/>
</dbReference>
<feature type="domain" description="Alcohol dehydrogenase-like N-terminal" evidence="3">
    <location>
        <begin position="26"/>
        <end position="125"/>
    </location>
</feature>
<accession>A0A1M6GCA2</accession>
<protein>
    <submittedName>
        <fullName evidence="4">Threonine dehydrogenase</fullName>
    </submittedName>
</protein>
<dbReference type="InterPro" id="IPR011032">
    <property type="entry name" value="GroES-like_sf"/>
</dbReference>
<dbReference type="STRING" id="1121476.SAMN02745751_01692"/>
<dbReference type="CDD" id="cd08238">
    <property type="entry name" value="sorbose_phosphate_red"/>
    <property type="match status" value="1"/>
</dbReference>
<evidence type="ECO:0000259" key="3">
    <source>
        <dbReference type="Pfam" id="PF08240"/>
    </source>
</evidence>
<dbReference type="InterPro" id="IPR050129">
    <property type="entry name" value="Zn_alcohol_dh"/>
</dbReference>
<dbReference type="InterPro" id="IPR013154">
    <property type="entry name" value="ADH-like_N"/>
</dbReference>
<evidence type="ECO:0000256" key="1">
    <source>
        <dbReference type="ARBA" id="ARBA00023002"/>
    </source>
</evidence>
<dbReference type="Pfam" id="PF08240">
    <property type="entry name" value="ADH_N"/>
    <property type="match status" value="1"/>
</dbReference>
<feature type="domain" description="Alcohol dehydrogenase-like C-terminal" evidence="2">
    <location>
        <begin position="188"/>
        <end position="329"/>
    </location>
</feature>
<dbReference type="EMBL" id="FQZL01000010">
    <property type="protein sequence ID" value="SHJ07573.1"/>
    <property type="molecule type" value="Genomic_DNA"/>
</dbReference>
<dbReference type="Pfam" id="PF00107">
    <property type="entry name" value="ADH_zinc_N"/>
    <property type="match status" value="1"/>
</dbReference>
<dbReference type="AlphaFoldDB" id="A0A1M6GCA2"/>
<dbReference type="Proteomes" id="UP000184052">
    <property type="component" value="Unassembled WGS sequence"/>
</dbReference>
<dbReference type="RefSeq" id="WP_073049148.1">
    <property type="nucleotide sequence ID" value="NZ_FQZL01000010.1"/>
</dbReference>
<dbReference type="PANTHER" id="PTHR43401">
    <property type="entry name" value="L-THREONINE 3-DEHYDROGENASE"/>
    <property type="match status" value="1"/>
</dbReference>
<organism evidence="4 5">
    <name type="scientific">Dethiosulfatibacter aminovorans DSM 17477</name>
    <dbReference type="NCBI Taxonomy" id="1121476"/>
    <lineage>
        <taxon>Bacteria</taxon>
        <taxon>Bacillati</taxon>
        <taxon>Bacillota</taxon>
        <taxon>Tissierellia</taxon>
        <taxon>Dethiosulfatibacter</taxon>
    </lineage>
</organism>
<dbReference type="InterPro" id="IPR036291">
    <property type="entry name" value="NAD(P)-bd_dom_sf"/>
</dbReference>
<evidence type="ECO:0000313" key="4">
    <source>
        <dbReference type="EMBL" id="SHJ07573.1"/>
    </source>
</evidence>
<keyword evidence="5" id="KW-1185">Reference proteome</keyword>
<dbReference type="SUPFAM" id="SSF50129">
    <property type="entry name" value="GroES-like"/>
    <property type="match status" value="1"/>
</dbReference>
<dbReference type="InterPro" id="IPR013149">
    <property type="entry name" value="ADH-like_C"/>
</dbReference>
<evidence type="ECO:0000259" key="2">
    <source>
        <dbReference type="Pfam" id="PF00107"/>
    </source>
</evidence>
<keyword evidence="1" id="KW-0560">Oxidoreductase</keyword>
<evidence type="ECO:0000313" key="5">
    <source>
        <dbReference type="Proteomes" id="UP000184052"/>
    </source>
</evidence>
<sequence>MKTEAVRLYDVKTMKLETFELPEIKKDEILVKVVSNSICMSTYKAVIQGSKHKRVPENIATNPTIMGHEFSGEIIEVGEEWKDQFSPGDKYAIQPALNYKGSPYAPGYSFEFFGGLTTYCVVPREVMELGFLLKYDGESYYEASLSEPMSCIIGGFHSNYHTKTGEYFHYMGIKEGGKMVLFAGAGPMGLGAIDYALNCDRRPGLLVVTDINDERLERARKLFPKEEARKNGVELHFVNPNNMEDSIKGLMDYTDGTGYDDAFVYAPVRPIVEDADKVLAKDGCMNFFAGPSNTAFSAEINFYNIHYTPTHIMGSTGGNADDMIESLEMSSKGLINPAVMLTHVGGINSAIDTILDLPNIPGGKKIAYNEIDMPMTAIEDFAELGKTDPLFKELAAIVDKHNGLWNAEAEKYLLQNGKKRG</sequence>
<dbReference type="Gene3D" id="3.40.50.720">
    <property type="entry name" value="NAD(P)-binding Rossmann-like Domain"/>
    <property type="match status" value="1"/>
</dbReference>
<dbReference type="SUPFAM" id="SSF51735">
    <property type="entry name" value="NAD(P)-binding Rossmann-fold domains"/>
    <property type="match status" value="1"/>
</dbReference>
<dbReference type="GO" id="GO:0016491">
    <property type="term" value="F:oxidoreductase activity"/>
    <property type="evidence" value="ECO:0007669"/>
    <property type="project" value="UniProtKB-KW"/>
</dbReference>
<name>A0A1M6GCA2_9FIRM</name>
<dbReference type="Gene3D" id="3.90.180.10">
    <property type="entry name" value="Medium-chain alcohol dehydrogenases, catalytic domain"/>
    <property type="match status" value="1"/>
</dbReference>
<dbReference type="OrthoDB" id="9787435at2"/>
<proteinExistence type="predicted"/>